<gene>
    <name evidence="3" type="ORF">QYM36_016417</name>
</gene>
<protein>
    <submittedName>
        <fullName evidence="3">Uncharacterized protein</fullName>
    </submittedName>
</protein>
<dbReference type="PROSITE" id="PS50297">
    <property type="entry name" value="ANK_REP_REGION"/>
    <property type="match status" value="1"/>
</dbReference>
<dbReference type="EMBL" id="JAVRJZ010000020">
    <property type="protein sequence ID" value="KAK2706369.1"/>
    <property type="molecule type" value="Genomic_DNA"/>
</dbReference>
<dbReference type="SUPFAM" id="SSF48403">
    <property type="entry name" value="Ankyrin repeat"/>
    <property type="match status" value="1"/>
</dbReference>
<organism evidence="3 4">
    <name type="scientific">Artemia franciscana</name>
    <name type="common">Brine shrimp</name>
    <name type="synonym">Artemia sanfranciscana</name>
    <dbReference type="NCBI Taxonomy" id="6661"/>
    <lineage>
        <taxon>Eukaryota</taxon>
        <taxon>Metazoa</taxon>
        <taxon>Ecdysozoa</taxon>
        <taxon>Arthropoda</taxon>
        <taxon>Crustacea</taxon>
        <taxon>Branchiopoda</taxon>
        <taxon>Anostraca</taxon>
        <taxon>Artemiidae</taxon>
        <taxon>Artemia</taxon>
    </lineage>
</organism>
<proteinExistence type="predicted"/>
<dbReference type="PROSITE" id="PS50088">
    <property type="entry name" value="ANK_REPEAT"/>
    <property type="match status" value="1"/>
</dbReference>
<evidence type="ECO:0000256" key="2">
    <source>
        <dbReference type="SAM" id="Phobius"/>
    </source>
</evidence>
<keyword evidence="4" id="KW-1185">Reference proteome</keyword>
<dbReference type="InterPro" id="IPR002110">
    <property type="entry name" value="Ankyrin_rpt"/>
</dbReference>
<keyword evidence="2" id="KW-0812">Transmembrane</keyword>
<evidence type="ECO:0000313" key="4">
    <source>
        <dbReference type="Proteomes" id="UP001187531"/>
    </source>
</evidence>
<keyword evidence="2" id="KW-1133">Transmembrane helix</keyword>
<feature type="transmembrane region" description="Helical" evidence="2">
    <location>
        <begin position="246"/>
        <end position="270"/>
    </location>
</feature>
<evidence type="ECO:0000313" key="3">
    <source>
        <dbReference type="EMBL" id="KAK2706369.1"/>
    </source>
</evidence>
<keyword evidence="2" id="KW-0472">Membrane</keyword>
<dbReference type="SMART" id="SM00248">
    <property type="entry name" value="ANK"/>
    <property type="match status" value="2"/>
</dbReference>
<dbReference type="InterPro" id="IPR036770">
    <property type="entry name" value="Ankyrin_rpt-contain_sf"/>
</dbReference>
<name>A0AA88H9V7_ARTSF</name>
<evidence type="ECO:0000256" key="1">
    <source>
        <dbReference type="PROSITE-ProRule" id="PRU00023"/>
    </source>
</evidence>
<feature type="repeat" description="ANK" evidence="1">
    <location>
        <begin position="212"/>
        <end position="240"/>
    </location>
</feature>
<dbReference type="Proteomes" id="UP001187531">
    <property type="component" value="Unassembled WGS sequence"/>
</dbReference>
<sequence>MNKKIPVDRFLHSSSLKNVSFKEKTILLKNEADQNLEGQEVEDKVKLSFKEKTILLKNEADQNLEEQEVEDKVKLSFKDKTMPLQNEADQNLEGQEVEDKVKLSFKEKTILLKNEADQNLEGQEVEDKVKLRKWREEAILFKQMVNTSLIDAVRKGDLKQAKGLIIDFGLSYSKEWSDGYALLREALINKHIAIVKLLLHNDCKINIEYGRCSDTPLHLAVIYGDIEVIKMILDKATILNRPCACYSIFIISSSSSAWIIALTIALCSLLPNFELTFLLQSPNPSP</sequence>
<dbReference type="Gene3D" id="1.25.40.20">
    <property type="entry name" value="Ankyrin repeat-containing domain"/>
    <property type="match status" value="1"/>
</dbReference>
<dbReference type="AlphaFoldDB" id="A0AA88H9V7"/>
<accession>A0AA88H9V7</accession>
<dbReference type="Pfam" id="PF12796">
    <property type="entry name" value="Ank_2"/>
    <property type="match status" value="1"/>
</dbReference>
<reference evidence="3" key="1">
    <citation type="submission" date="2023-07" db="EMBL/GenBank/DDBJ databases">
        <title>Chromosome-level genome assembly of Artemia franciscana.</title>
        <authorList>
            <person name="Jo E."/>
        </authorList>
    </citation>
    <scope>NUCLEOTIDE SEQUENCE</scope>
    <source>
        <tissue evidence="3">Whole body</tissue>
    </source>
</reference>
<keyword evidence="1" id="KW-0040">ANK repeat</keyword>
<comment type="caution">
    <text evidence="3">The sequence shown here is derived from an EMBL/GenBank/DDBJ whole genome shotgun (WGS) entry which is preliminary data.</text>
</comment>